<evidence type="ECO:0000256" key="1">
    <source>
        <dbReference type="ARBA" id="ARBA00000085"/>
    </source>
</evidence>
<evidence type="ECO:0000256" key="7">
    <source>
        <dbReference type="ARBA" id="ARBA00022679"/>
    </source>
</evidence>
<dbReference type="SUPFAM" id="SSF55874">
    <property type="entry name" value="ATPase domain of HSP90 chaperone/DNA topoisomerase II/histidine kinase"/>
    <property type="match status" value="1"/>
</dbReference>
<dbReference type="Gene3D" id="3.30.565.10">
    <property type="entry name" value="Histidine kinase-like ATPase, C-terminal domain"/>
    <property type="match status" value="1"/>
</dbReference>
<comment type="catalytic activity">
    <reaction evidence="1">
        <text>ATP + protein L-histidine = ADP + protein N-phospho-L-histidine.</text>
        <dbReference type="EC" id="2.7.13.3"/>
    </reaction>
</comment>
<dbReference type="InterPro" id="IPR008207">
    <property type="entry name" value="Sig_transdc_His_kin_Hpt_dom"/>
</dbReference>
<keyword evidence="5" id="KW-0997">Cell inner membrane</keyword>
<dbReference type="EMBL" id="JBDLYL010000002">
    <property type="protein sequence ID" value="MEN8638393.1"/>
    <property type="molecule type" value="Genomic_DNA"/>
</dbReference>
<dbReference type="Gene3D" id="3.40.50.2300">
    <property type="match status" value="1"/>
</dbReference>
<evidence type="ECO:0000256" key="4">
    <source>
        <dbReference type="ARBA" id="ARBA00022475"/>
    </source>
</evidence>
<dbReference type="PROSITE" id="PS50110">
    <property type="entry name" value="RESPONSE_REGULATORY"/>
    <property type="match status" value="1"/>
</dbReference>
<dbReference type="PANTHER" id="PTHR43047">
    <property type="entry name" value="TWO-COMPONENT HISTIDINE PROTEIN KINASE"/>
    <property type="match status" value="1"/>
</dbReference>
<feature type="domain" description="PAS" evidence="21">
    <location>
        <begin position="568"/>
        <end position="613"/>
    </location>
</feature>
<dbReference type="Pfam" id="PF01627">
    <property type="entry name" value="Hpt"/>
    <property type="match status" value="1"/>
</dbReference>
<dbReference type="SMART" id="SM00062">
    <property type="entry name" value="PBPb"/>
    <property type="match status" value="2"/>
</dbReference>
<keyword evidence="4" id="KW-1003">Cell membrane</keyword>
<dbReference type="CDD" id="cd16922">
    <property type="entry name" value="HATPase_EvgS-ArcB-TorS-like"/>
    <property type="match status" value="1"/>
</dbReference>
<dbReference type="PROSITE" id="PS50112">
    <property type="entry name" value="PAS"/>
    <property type="match status" value="1"/>
</dbReference>
<evidence type="ECO:0000259" key="20">
    <source>
        <dbReference type="PROSITE" id="PS50110"/>
    </source>
</evidence>
<dbReference type="SMART" id="SM00091">
    <property type="entry name" value="PAS"/>
    <property type="match status" value="1"/>
</dbReference>
<evidence type="ECO:0000259" key="22">
    <source>
        <dbReference type="PROSITE" id="PS50894"/>
    </source>
</evidence>
<evidence type="ECO:0000313" key="24">
    <source>
        <dbReference type="Proteomes" id="UP001424532"/>
    </source>
</evidence>
<dbReference type="SUPFAM" id="SSF47226">
    <property type="entry name" value="Histidine-containing phosphotransfer domain, HPT domain"/>
    <property type="match status" value="1"/>
</dbReference>
<keyword evidence="11" id="KW-0418">Kinase</keyword>
<dbReference type="Pfam" id="PF00072">
    <property type="entry name" value="Response_reg"/>
    <property type="match status" value="1"/>
</dbReference>
<dbReference type="SMART" id="SM00073">
    <property type="entry name" value="HPT"/>
    <property type="match status" value="1"/>
</dbReference>
<dbReference type="SMART" id="SM00387">
    <property type="entry name" value="HATPase_c"/>
    <property type="match status" value="1"/>
</dbReference>
<evidence type="ECO:0000256" key="17">
    <source>
        <dbReference type="PROSITE-ProRule" id="PRU00169"/>
    </source>
</evidence>
<evidence type="ECO:0000256" key="9">
    <source>
        <dbReference type="ARBA" id="ARBA00022729"/>
    </source>
</evidence>
<dbReference type="RefSeq" id="WP_347148560.1">
    <property type="nucleotide sequence ID" value="NZ_JBDLYL010000002.1"/>
</dbReference>
<dbReference type="InterPro" id="IPR049870">
    <property type="entry name" value="BvgS-like_periplasmic1"/>
</dbReference>
<dbReference type="SUPFAM" id="SSF55785">
    <property type="entry name" value="PYP-like sensor domain (PAS domain)"/>
    <property type="match status" value="1"/>
</dbReference>
<dbReference type="SUPFAM" id="SSF52172">
    <property type="entry name" value="CheY-like"/>
    <property type="match status" value="1"/>
</dbReference>
<evidence type="ECO:0000256" key="5">
    <source>
        <dbReference type="ARBA" id="ARBA00022519"/>
    </source>
</evidence>
<evidence type="ECO:0000256" key="16">
    <source>
        <dbReference type="PROSITE-ProRule" id="PRU00110"/>
    </source>
</evidence>
<dbReference type="InterPro" id="IPR003594">
    <property type="entry name" value="HATPase_dom"/>
</dbReference>
<dbReference type="CDD" id="cd17546">
    <property type="entry name" value="REC_hyHK_CKI1_RcsC-like"/>
    <property type="match status" value="1"/>
</dbReference>
<evidence type="ECO:0000256" key="3">
    <source>
        <dbReference type="ARBA" id="ARBA00012438"/>
    </source>
</evidence>
<feature type="domain" description="Histidine kinase" evidence="19">
    <location>
        <begin position="705"/>
        <end position="926"/>
    </location>
</feature>
<keyword evidence="6 17" id="KW-0597">Phosphoprotein</keyword>
<dbReference type="InterPro" id="IPR035965">
    <property type="entry name" value="PAS-like_dom_sf"/>
</dbReference>
<dbReference type="InterPro" id="IPR011006">
    <property type="entry name" value="CheY-like_superfamily"/>
</dbReference>
<dbReference type="SUPFAM" id="SSF47384">
    <property type="entry name" value="Homodimeric domain of signal transducing histidine kinase"/>
    <property type="match status" value="1"/>
</dbReference>
<dbReference type="Pfam" id="PF02518">
    <property type="entry name" value="HATPase_c"/>
    <property type="match status" value="1"/>
</dbReference>
<evidence type="ECO:0000313" key="23">
    <source>
        <dbReference type="EMBL" id="MEN8638393.1"/>
    </source>
</evidence>
<dbReference type="NCBIfam" id="TIGR00229">
    <property type="entry name" value="sensory_box"/>
    <property type="match status" value="1"/>
</dbReference>
<evidence type="ECO:0000256" key="12">
    <source>
        <dbReference type="ARBA" id="ARBA00022840"/>
    </source>
</evidence>
<dbReference type="Gene3D" id="3.30.450.20">
    <property type="entry name" value="PAS domain"/>
    <property type="match status" value="1"/>
</dbReference>
<comment type="subcellular location">
    <subcellularLocation>
        <location evidence="2">Cell inner membrane</location>
        <topology evidence="2">Multi-pass membrane protein</topology>
    </subcellularLocation>
</comment>
<dbReference type="CDD" id="cd00130">
    <property type="entry name" value="PAS"/>
    <property type="match status" value="1"/>
</dbReference>
<dbReference type="CDD" id="cd00082">
    <property type="entry name" value="HisKA"/>
    <property type="match status" value="1"/>
</dbReference>
<dbReference type="EC" id="2.7.13.3" evidence="3"/>
<keyword evidence="14" id="KW-0902">Two-component regulatory system</keyword>
<dbReference type="PROSITE" id="PS50894">
    <property type="entry name" value="HPT"/>
    <property type="match status" value="1"/>
</dbReference>
<dbReference type="Gene3D" id="1.10.287.130">
    <property type="match status" value="1"/>
</dbReference>
<dbReference type="InterPro" id="IPR001638">
    <property type="entry name" value="Solute-binding_3/MltF_N"/>
</dbReference>
<dbReference type="InterPro" id="IPR005467">
    <property type="entry name" value="His_kinase_dom"/>
</dbReference>
<reference evidence="23 24" key="1">
    <citation type="submission" date="2024-05" db="EMBL/GenBank/DDBJ databases">
        <title>Sequence of Lycoming College course isolates.</title>
        <authorList>
            <person name="Reigle C.A."/>
            <person name="Newman J.D."/>
        </authorList>
    </citation>
    <scope>NUCLEOTIDE SEQUENCE [LARGE SCALE GENOMIC DNA]</scope>
    <source>
        <strain evidence="23 24">CAR-09</strain>
    </source>
</reference>
<dbReference type="InterPro" id="IPR036097">
    <property type="entry name" value="HisK_dim/P_sf"/>
</dbReference>
<dbReference type="InterPro" id="IPR003661">
    <property type="entry name" value="HisK_dim/P_dom"/>
</dbReference>
<dbReference type="SMART" id="SM00388">
    <property type="entry name" value="HisKA"/>
    <property type="match status" value="1"/>
</dbReference>
<evidence type="ECO:0000256" key="15">
    <source>
        <dbReference type="ARBA" id="ARBA00023136"/>
    </source>
</evidence>
<keyword evidence="12" id="KW-0067">ATP-binding</keyword>
<evidence type="ECO:0000256" key="18">
    <source>
        <dbReference type="SAM" id="SignalP"/>
    </source>
</evidence>
<feature type="domain" description="Response regulatory" evidence="20">
    <location>
        <begin position="950"/>
        <end position="1069"/>
    </location>
</feature>
<evidence type="ECO:0000256" key="11">
    <source>
        <dbReference type="ARBA" id="ARBA00022777"/>
    </source>
</evidence>
<dbReference type="SMART" id="SM00448">
    <property type="entry name" value="REC"/>
    <property type="match status" value="1"/>
</dbReference>
<keyword evidence="7" id="KW-0808">Transferase</keyword>
<evidence type="ECO:0000259" key="19">
    <source>
        <dbReference type="PROSITE" id="PS50109"/>
    </source>
</evidence>
<dbReference type="CDD" id="cd13705">
    <property type="entry name" value="PBP2_BvgS_D1"/>
    <property type="match status" value="1"/>
</dbReference>
<dbReference type="InterPro" id="IPR004358">
    <property type="entry name" value="Sig_transdc_His_kin-like_C"/>
</dbReference>
<dbReference type="Pfam" id="PF00497">
    <property type="entry name" value="SBP_bac_3"/>
    <property type="match status" value="2"/>
</dbReference>
<dbReference type="SUPFAM" id="SSF53850">
    <property type="entry name" value="Periplasmic binding protein-like II"/>
    <property type="match status" value="2"/>
</dbReference>
<keyword evidence="24" id="KW-1185">Reference proteome</keyword>
<feature type="modified residue" description="Phosphohistidine" evidence="16">
    <location>
        <position position="1134"/>
    </location>
</feature>
<feature type="signal peptide" evidence="18">
    <location>
        <begin position="1"/>
        <end position="20"/>
    </location>
</feature>
<dbReference type="InterPro" id="IPR036890">
    <property type="entry name" value="HATPase_C_sf"/>
</dbReference>
<dbReference type="InterPro" id="IPR001789">
    <property type="entry name" value="Sig_transdc_resp-reg_receiver"/>
</dbReference>
<dbReference type="Proteomes" id="UP001424532">
    <property type="component" value="Unassembled WGS sequence"/>
</dbReference>
<keyword evidence="8" id="KW-0812">Transmembrane</keyword>
<dbReference type="InterPro" id="IPR049871">
    <property type="entry name" value="BvgS-like_periplasmic2"/>
</dbReference>
<evidence type="ECO:0000256" key="14">
    <source>
        <dbReference type="ARBA" id="ARBA00023012"/>
    </source>
</evidence>
<dbReference type="Pfam" id="PF00512">
    <property type="entry name" value="HisKA"/>
    <property type="match status" value="1"/>
</dbReference>
<evidence type="ECO:0000256" key="6">
    <source>
        <dbReference type="ARBA" id="ARBA00022553"/>
    </source>
</evidence>
<dbReference type="PROSITE" id="PS50109">
    <property type="entry name" value="HIS_KIN"/>
    <property type="match status" value="1"/>
</dbReference>
<evidence type="ECO:0000256" key="2">
    <source>
        <dbReference type="ARBA" id="ARBA00004429"/>
    </source>
</evidence>
<dbReference type="PANTHER" id="PTHR43047:SF72">
    <property type="entry name" value="OSMOSENSING HISTIDINE PROTEIN KINASE SLN1"/>
    <property type="match status" value="1"/>
</dbReference>
<feature type="modified residue" description="4-aspartylphosphate" evidence="17">
    <location>
        <position position="999"/>
    </location>
</feature>
<sequence>MPIPQLFLLGLLLSVAPLLAAQPQPVLHGRSSLEGPRVVPSEAQLRWLWEHRQIILAVVRPDNPPLDILGIGHEYEGISADYAGLIAEQLQVDVRLRLFASVDEALSAVRTGQAHLLGSVTAQQADFANLRLSAPYVEDRPILVAREDEERIDAATVPLRLAMREGYRSLDNVLAIYPQAQVQVYASSRAALGALAFGQAELYLGGALESHYQIGKGLMGNIEAIDCPALSEQPMGFAIAPLNQPLLEMVNAVLAHMPQEEHERIRRRWGGRGPVERRPLALSDEERSWIQQHPTVRVLLNAQYPPISYRDGEGRLRGLAVDVLQRIARRTGLNFEFSDGNYLERMVEDLRQGNADLIAGLSPSSRRETFLAFSRAFASSPRVLVTADSADAPADLEHLAGRRLAMSRSGLPAEYLHDRHPDIRKVEALGPVDAVWRVASGRADAALVPLIGAKALVERLYPTRLKVSASLPLEPAYFAFASHRGALELQSILNKALLSLSPQEMEALSRRWRSEVIVADSFWQRYRVQVLQGFAVVAAALMLALAWVRYLRRLMRVREQAEQALANQLAFMRVMIDGTPHPIYVCDQEGRLQTCNSSYLKALGLRQAEAIGQPVGEADEMAWQRGWRQVLATGKARIEDCQVALAKGQTRTLYHWMLPYRSQGEAGVIAGWIDVSERQRLHAALQEAKEDADSANQAKTHFLATMSHEIRTPLNAVLGMLELAMRKAEQGVLDRLSIEVASDAARGLLELIGDILDVTRIESGHLELAPQCVHLRQHVTGVVTLFEQQARAKGLQLVLEVDGQAECEVLLDPLRFKQILANLISNAIKFTHKGCVRVSLRAFPAGSDLELALTVEDTGVGIPEAELSRLGGLYWQASNNRQSARRGAGLGLSISRTLCELMGGHMHLRSTLGVGTRIDLGLRVTACSEGLASQVARGDAFEPHQGGQLRVLVVDDYPANRLLLANQLGYLGHRASVAEDGAQGLRAWLQGDFDVVISDCNMPVLDGYTLARAIRLHERRQGRRPCRVLGLTANALVGERLRCERAGMDACHFKPLGLKALALALAGLQRVSEDAPVAAGDGFDLSSLERLTGGDQQALDALLNDLLASNRKDLGQLLGHGEDEDLGALAALAHRIKGGARIIRARKVIEACEQVERSCAGGTLPPGQLEAVCQALSELERVLQRYSTQNSAARTGTSARVEQ</sequence>
<proteinExistence type="predicted"/>
<evidence type="ECO:0000256" key="13">
    <source>
        <dbReference type="ARBA" id="ARBA00022989"/>
    </source>
</evidence>
<name>A0ABV0DC79_9PSED</name>
<keyword evidence="9 18" id="KW-0732">Signal</keyword>
<dbReference type="CDD" id="cd00088">
    <property type="entry name" value="HPT"/>
    <property type="match status" value="1"/>
</dbReference>
<dbReference type="PRINTS" id="PR00344">
    <property type="entry name" value="BCTRLSENSOR"/>
</dbReference>
<organism evidence="23 24">
    <name type="scientific">Pseudomonas sichuanensis</name>
    <dbReference type="NCBI Taxonomy" id="2213015"/>
    <lineage>
        <taxon>Bacteria</taxon>
        <taxon>Pseudomonadati</taxon>
        <taxon>Pseudomonadota</taxon>
        <taxon>Gammaproteobacteria</taxon>
        <taxon>Pseudomonadales</taxon>
        <taxon>Pseudomonadaceae</taxon>
        <taxon>Pseudomonas</taxon>
    </lineage>
</organism>
<evidence type="ECO:0000259" key="21">
    <source>
        <dbReference type="PROSITE" id="PS50112"/>
    </source>
</evidence>
<dbReference type="Gene3D" id="3.40.190.10">
    <property type="entry name" value="Periplasmic binding protein-like II"/>
    <property type="match status" value="4"/>
</dbReference>
<evidence type="ECO:0000256" key="10">
    <source>
        <dbReference type="ARBA" id="ARBA00022741"/>
    </source>
</evidence>
<dbReference type="CDD" id="cd13707">
    <property type="entry name" value="PBP2_BvgS_D2"/>
    <property type="match status" value="1"/>
</dbReference>
<evidence type="ECO:0000256" key="8">
    <source>
        <dbReference type="ARBA" id="ARBA00022692"/>
    </source>
</evidence>
<dbReference type="InterPro" id="IPR000014">
    <property type="entry name" value="PAS"/>
</dbReference>
<feature type="domain" description="HPt" evidence="22">
    <location>
        <begin position="1095"/>
        <end position="1193"/>
    </location>
</feature>
<keyword evidence="10" id="KW-0547">Nucleotide-binding</keyword>
<dbReference type="InterPro" id="IPR013656">
    <property type="entry name" value="PAS_4"/>
</dbReference>
<dbReference type="Gene3D" id="1.20.120.160">
    <property type="entry name" value="HPT domain"/>
    <property type="match status" value="1"/>
</dbReference>
<gene>
    <name evidence="23" type="ORF">ABFE88_01810</name>
</gene>
<comment type="caution">
    <text evidence="23">The sequence shown here is derived from an EMBL/GenBank/DDBJ whole genome shotgun (WGS) entry which is preliminary data.</text>
</comment>
<keyword evidence="15" id="KW-0472">Membrane</keyword>
<dbReference type="InterPro" id="IPR036641">
    <property type="entry name" value="HPT_dom_sf"/>
</dbReference>
<accession>A0ABV0DC79</accession>
<protein>
    <recommendedName>
        <fullName evidence="3">histidine kinase</fullName>
        <ecNumber evidence="3">2.7.13.3</ecNumber>
    </recommendedName>
</protein>
<feature type="chain" id="PRO_5045177870" description="histidine kinase" evidence="18">
    <location>
        <begin position="21"/>
        <end position="1203"/>
    </location>
</feature>
<keyword evidence="13" id="KW-1133">Transmembrane helix</keyword>
<dbReference type="Pfam" id="PF08448">
    <property type="entry name" value="PAS_4"/>
    <property type="match status" value="1"/>
</dbReference>